<comment type="caution">
    <text evidence="1">The sequence shown here is derived from an EMBL/GenBank/DDBJ whole genome shotgun (WGS) entry which is preliminary data.</text>
</comment>
<accession>A0A0L0C7E6</accession>
<proteinExistence type="predicted"/>
<sequence>MSQTTKSDNKVLQLLEDQQNAMHQQTHTIIIGTSLVQQICTCFRKDANTLEDHGKVALLWRKMSN</sequence>
<name>A0A0L0C7E6_LUCCU</name>
<gene>
    <name evidence="1" type="ORF">FF38_13230</name>
</gene>
<dbReference type="AlphaFoldDB" id="A0A0L0C7E6"/>
<protein>
    <submittedName>
        <fullName evidence="1">Uncharacterized protein</fullName>
    </submittedName>
</protein>
<keyword evidence="2" id="KW-1185">Reference proteome</keyword>
<reference evidence="1 2" key="1">
    <citation type="journal article" date="2015" name="Nat. Commun.">
        <title>Lucilia cuprina genome unlocks parasitic fly biology to underpin future interventions.</title>
        <authorList>
            <person name="Anstead C.A."/>
            <person name="Korhonen P.K."/>
            <person name="Young N.D."/>
            <person name="Hall R.S."/>
            <person name="Jex A.R."/>
            <person name="Murali S.C."/>
            <person name="Hughes D.S."/>
            <person name="Lee S.F."/>
            <person name="Perry T."/>
            <person name="Stroehlein A.J."/>
            <person name="Ansell B.R."/>
            <person name="Breugelmans B."/>
            <person name="Hofmann A."/>
            <person name="Qu J."/>
            <person name="Dugan S."/>
            <person name="Lee S.L."/>
            <person name="Chao H."/>
            <person name="Dinh H."/>
            <person name="Han Y."/>
            <person name="Doddapaneni H.V."/>
            <person name="Worley K.C."/>
            <person name="Muzny D.M."/>
            <person name="Ioannidis P."/>
            <person name="Waterhouse R.M."/>
            <person name="Zdobnov E.M."/>
            <person name="James P.J."/>
            <person name="Bagnall N.H."/>
            <person name="Kotze A.C."/>
            <person name="Gibbs R.A."/>
            <person name="Richards S."/>
            <person name="Batterham P."/>
            <person name="Gasser R.B."/>
        </authorList>
    </citation>
    <scope>NUCLEOTIDE SEQUENCE [LARGE SCALE GENOMIC DNA]</scope>
    <source>
        <strain evidence="1 2">LS</strain>
        <tissue evidence="1">Full body</tissue>
    </source>
</reference>
<dbReference type="Proteomes" id="UP000037069">
    <property type="component" value="Unassembled WGS sequence"/>
</dbReference>
<evidence type="ECO:0000313" key="2">
    <source>
        <dbReference type="Proteomes" id="UP000037069"/>
    </source>
</evidence>
<organism evidence="1 2">
    <name type="scientific">Lucilia cuprina</name>
    <name type="common">Green bottle fly</name>
    <name type="synonym">Australian sheep blowfly</name>
    <dbReference type="NCBI Taxonomy" id="7375"/>
    <lineage>
        <taxon>Eukaryota</taxon>
        <taxon>Metazoa</taxon>
        <taxon>Ecdysozoa</taxon>
        <taxon>Arthropoda</taxon>
        <taxon>Hexapoda</taxon>
        <taxon>Insecta</taxon>
        <taxon>Pterygota</taxon>
        <taxon>Neoptera</taxon>
        <taxon>Endopterygota</taxon>
        <taxon>Diptera</taxon>
        <taxon>Brachycera</taxon>
        <taxon>Muscomorpha</taxon>
        <taxon>Oestroidea</taxon>
        <taxon>Calliphoridae</taxon>
        <taxon>Luciliinae</taxon>
        <taxon>Lucilia</taxon>
    </lineage>
</organism>
<dbReference type="EMBL" id="JRES01000817">
    <property type="protein sequence ID" value="KNC28177.1"/>
    <property type="molecule type" value="Genomic_DNA"/>
</dbReference>
<evidence type="ECO:0000313" key="1">
    <source>
        <dbReference type="EMBL" id="KNC28177.1"/>
    </source>
</evidence>